<keyword evidence="2" id="KW-1185">Reference proteome</keyword>
<evidence type="ECO:0000313" key="1">
    <source>
        <dbReference type="EMBL" id="CAP94523.1"/>
    </source>
</evidence>
<sequence length="143" mass="15552">MMFQVEARGEGDLIGPACFVLTGLQSGTTKGTRVSSVPPLRLAPIRNTNRNLFATSSRSCSGITRAEAVRANRSGFLLARSEGNGQDQLRESDRYPLFSRQLRILCGTAVVWWNLKGRVISLVLVVLTGVTIYETGSNMGFSV</sequence>
<proteinExistence type="predicted"/>
<accession>B6HB67</accession>
<dbReference type="EMBL" id="AM920433">
    <property type="protein sequence ID" value="CAP94523.1"/>
    <property type="molecule type" value="Genomic_DNA"/>
</dbReference>
<reference evidence="1 2" key="1">
    <citation type="journal article" date="2008" name="Nat. Biotechnol.">
        <title>Genome sequencing and analysis of the filamentous fungus Penicillium chrysogenum.</title>
        <authorList>
            <person name="van den Berg M.A."/>
            <person name="Albang R."/>
            <person name="Albermann K."/>
            <person name="Badger J.H."/>
            <person name="Daran J.-M."/>
            <person name="Driessen A.J.M."/>
            <person name="Garcia-Estrada C."/>
            <person name="Fedorova N.D."/>
            <person name="Harris D.M."/>
            <person name="Heijne W.H.M."/>
            <person name="Joardar V.S."/>
            <person name="Kiel J.A.K.W."/>
            <person name="Kovalchuk A."/>
            <person name="Martin J.F."/>
            <person name="Nierman W.C."/>
            <person name="Nijland J.G."/>
            <person name="Pronk J.T."/>
            <person name="Roubos J.A."/>
            <person name="van der Klei I.J."/>
            <person name="van Peij N.N.M.E."/>
            <person name="Veenhuis M."/>
            <person name="von Doehren H."/>
            <person name="Wagner C."/>
            <person name="Wortman J.R."/>
            <person name="Bovenberg R.A.L."/>
        </authorList>
    </citation>
    <scope>NUCLEOTIDE SEQUENCE [LARGE SCALE GENOMIC DNA]</scope>
    <source>
        <strain evidence="2">ATCC 28089 / DSM 1075 / NRRL 1951 / Wisconsin 54-1255</strain>
    </source>
</reference>
<dbReference type="AlphaFoldDB" id="B6HB67"/>
<dbReference type="VEuPathDB" id="FungiDB:PCH_Pc18g02990"/>
<dbReference type="Proteomes" id="UP000000724">
    <property type="component" value="Contig Pc00c18"/>
</dbReference>
<name>B6HB67_PENRW</name>
<gene>
    <name evidence="1" type="ORF">Pc18g02990</name>
    <name evidence="1" type="ORF">PCH_Pc18g02990</name>
</gene>
<dbReference type="HOGENOM" id="CLU_1806844_0_0_1"/>
<protein>
    <submittedName>
        <fullName evidence="1">Uncharacterized protein</fullName>
    </submittedName>
</protein>
<organism evidence="1 2">
    <name type="scientific">Penicillium rubens (strain ATCC 28089 / DSM 1075 / NRRL 1951 / Wisconsin 54-1255)</name>
    <name type="common">Penicillium chrysogenum</name>
    <dbReference type="NCBI Taxonomy" id="500485"/>
    <lineage>
        <taxon>Eukaryota</taxon>
        <taxon>Fungi</taxon>
        <taxon>Dikarya</taxon>
        <taxon>Ascomycota</taxon>
        <taxon>Pezizomycotina</taxon>
        <taxon>Eurotiomycetes</taxon>
        <taxon>Eurotiomycetidae</taxon>
        <taxon>Eurotiales</taxon>
        <taxon>Aspergillaceae</taxon>
        <taxon>Penicillium</taxon>
        <taxon>Penicillium chrysogenum species complex</taxon>
    </lineage>
</organism>
<evidence type="ECO:0000313" key="2">
    <source>
        <dbReference type="Proteomes" id="UP000000724"/>
    </source>
</evidence>